<evidence type="ECO:0000313" key="1">
    <source>
        <dbReference type="EMBL" id="JAS25416.1"/>
    </source>
</evidence>
<dbReference type="AlphaFoldDB" id="A0A1B6DI89"/>
<gene>
    <name evidence="1" type="ORF">g.12004</name>
</gene>
<accession>A0A1B6DI89</accession>
<proteinExistence type="predicted"/>
<sequence length="128" mass="14881">MSQNDVTLIANRKRCRNQQEEESSEFTPLSKRINNLHINNGILALHKSSIDHTKQVENDSLRLAQLAQYGMDLRISQSRNVQDNSQYSPDLGPSENPFYYESNKLLFTLYMERLHRTGMNSFYQHSSS</sequence>
<reference evidence="1" key="1">
    <citation type="submission" date="2015-12" db="EMBL/GenBank/DDBJ databases">
        <title>De novo transcriptome assembly of four potential Pierce s Disease insect vectors from Arizona vineyards.</title>
        <authorList>
            <person name="Tassone E.E."/>
        </authorList>
    </citation>
    <scope>NUCLEOTIDE SEQUENCE</scope>
</reference>
<protein>
    <submittedName>
        <fullName evidence="1">Uncharacterized protein</fullName>
    </submittedName>
</protein>
<name>A0A1B6DI89_9HEMI</name>
<organism evidence="1">
    <name type="scientific">Clastoptera arizonana</name>
    <name type="common">Arizona spittle bug</name>
    <dbReference type="NCBI Taxonomy" id="38151"/>
    <lineage>
        <taxon>Eukaryota</taxon>
        <taxon>Metazoa</taxon>
        <taxon>Ecdysozoa</taxon>
        <taxon>Arthropoda</taxon>
        <taxon>Hexapoda</taxon>
        <taxon>Insecta</taxon>
        <taxon>Pterygota</taxon>
        <taxon>Neoptera</taxon>
        <taxon>Paraneoptera</taxon>
        <taxon>Hemiptera</taxon>
        <taxon>Auchenorrhyncha</taxon>
        <taxon>Cercopoidea</taxon>
        <taxon>Clastopteridae</taxon>
        <taxon>Clastoptera</taxon>
    </lineage>
</organism>
<dbReference type="EMBL" id="GEDC01011882">
    <property type="protein sequence ID" value="JAS25416.1"/>
    <property type="molecule type" value="Transcribed_RNA"/>
</dbReference>